<feature type="domain" description="Helicase HerA central" evidence="2">
    <location>
        <begin position="391"/>
        <end position="638"/>
    </location>
</feature>
<dbReference type="Gene3D" id="3.40.50.300">
    <property type="entry name" value="P-loop containing nucleotide triphosphate hydrolases"/>
    <property type="match status" value="2"/>
</dbReference>
<feature type="domain" description="DUF8128" evidence="3">
    <location>
        <begin position="58"/>
        <end position="367"/>
    </location>
</feature>
<evidence type="ECO:0000313" key="4">
    <source>
        <dbReference type="EMBL" id="OGZ61378.1"/>
    </source>
</evidence>
<dbReference type="Pfam" id="PF26449">
    <property type="entry name" value="DUF8128"/>
    <property type="match status" value="1"/>
</dbReference>
<evidence type="ECO:0000259" key="3">
    <source>
        <dbReference type="Pfam" id="PF26449"/>
    </source>
</evidence>
<proteinExistence type="predicted"/>
<reference evidence="4 5" key="1">
    <citation type="journal article" date="2016" name="Nat. Commun.">
        <title>Thousands of microbial genomes shed light on interconnected biogeochemical processes in an aquifer system.</title>
        <authorList>
            <person name="Anantharaman K."/>
            <person name="Brown C.T."/>
            <person name="Hug L.A."/>
            <person name="Sharon I."/>
            <person name="Castelle C.J."/>
            <person name="Probst A.J."/>
            <person name="Thomas B.C."/>
            <person name="Singh A."/>
            <person name="Wilkins M.J."/>
            <person name="Karaoz U."/>
            <person name="Brodie E.L."/>
            <person name="Williams K.H."/>
            <person name="Hubbard S.S."/>
            <person name="Banfield J.F."/>
        </authorList>
    </citation>
    <scope>NUCLEOTIDE SEQUENCE [LARGE SCALE GENOMIC DNA]</scope>
</reference>
<dbReference type="STRING" id="1802164.A3H51_01220"/>
<dbReference type="Pfam" id="PF01935">
    <property type="entry name" value="DUF87"/>
    <property type="match status" value="1"/>
</dbReference>
<feature type="transmembrane region" description="Helical" evidence="1">
    <location>
        <begin position="6"/>
        <end position="26"/>
    </location>
</feature>
<dbReference type="SUPFAM" id="SSF52540">
    <property type="entry name" value="P-loop containing nucleoside triphosphate hydrolases"/>
    <property type="match status" value="1"/>
</dbReference>
<sequence>MFIVIVTFFILLVILFFVGYFLLVHLKQRGLITRSLNMSLFLVTLPRYEYKEDTEKKEEKERIALMEQFLGSFVNLRIGKIKSLRGGTPYIVFEMAVHNKGENIHTYISVPKNLESILEKQVHGFFPDAEVEKVKDYNIFNPKGASVASQFTLSKISMLPLLTYQTLSADPLGNILTALSKIEQKNEGAAFQLILRPQQNKEQKKLAQEIISEMQRGVDFSNAFKKVVGSAKKDVKEYLMPSSGMFKSEEDKKPEDPQRGVIDETTIKALQSKLNKHHFLTNIRLVASAQDELRAQHILSEMEAAFVQFDSAVGNSLKVKKVKKGSGAFKRFIFQFSFRIPDDKPASLLSTEEIASLFHFPTTRLSSIGVRTLKHKFARPPEDMPKDGIVLGENIYRGEKTLVRLQADDRRRHLYIVGQTGTGKSVLMYNMAKQDIEAGEGVAIIDPHGGLVEDLLRAVPENRKQDIVWFDPGDRSRPFGLNMLEYNPKRPEQKSLVVNELLSIFKKLFLAEHMGPIFDQYFRGAALLLLEDYENEIPVLSDINKVLTDVSYRRKKLDRIKNIEVVKFWTEQAEKAGGEASLSNMAPYITSKIDGFVSDEFIKPIISEKYSSLNFRDAMDNKKIILVNLSKGKIGDLNANLIGLVIVGKLLISALSRVDILESARDDFFLYIDEFQNFTTDSIATILAEARKYKLNLTIAHQFIKQLEEKIRDSVFGNVGSMVAFRVGADDAEFLEKHFEPTFAQSDLINIPNFNAHAKLLINNQTIDPFNFKTLPPE</sequence>
<evidence type="ECO:0000259" key="2">
    <source>
        <dbReference type="Pfam" id="PF01935"/>
    </source>
</evidence>
<comment type="caution">
    <text evidence="4">The sequence shown here is derived from an EMBL/GenBank/DDBJ whole genome shotgun (WGS) entry which is preliminary data.</text>
</comment>
<keyword evidence="1" id="KW-1133">Transmembrane helix</keyword>
<keyword evidence="1" id="KW-0812">Transmembrane</keyword>
<dbReference type="PANTHER" id="PTHR30121:SF11">
    <property type="entry name" value="AAA+ ATPASE DOMAIN-CONTAINING PROTEIN"/>
    <property type="match status" value="1"/>
</dbReference>
<dbReference type="PANTHER" id="PTHR30121">
    <property type="entry name" value="UNCHARACTERIZED PROTEIN YJGR-RELATED"/>
    <property type="match status" value="1"/>
</dbReference>
<dbReference type="InterPro" id="IPR027417">
    <property type="entry name" value="P-loop_NTPase"/>
</dbReference>
<dbReference type="AlphaFoldDB" id="A0A1G2HHL7"/>
<dbReference type="EMBL" id="MHOJ01000043">
    <property type="protein sequence ID" value="OGZ61378.1"/>
    <property type="molecule type" value="Genomic_DNA"/>
</dbReference>
<evidence type="ECO:0000313" key="5">
    <source>
        <dbReference type="Proteomes" id="UP000178509"/>
    </source>
</evidence>
<name>A0A1G2HHL7_9BACT</name>
<dbReference type="InterPro" id="IPR051162">
    <property type="entry name" value="T4SS_component"/>
</dbReference>
<dbReference type="InterPro" id="IPR058441">
    <property type="entry name" value="DUF8128"/>
</dbReference>
<gene>
    <name evidence="4" type="ORF">A3H51_01220</name>
</gene>
<evidence type="ECO:0008006" key="6">
    <source>
        <dbReference type="Google" id="ProtNLM"/>
    </source>
</evidence>
<dbReference type="InterPro" id="IPR002789">
    <property type="entry name" value="HerA_central"/>
</dbReference>
<accession>A0A1G2HHL7</accession>
<keyword evidence="1" id="KW-0472">Membrane</keyword>
<evidence type="ECO:0000256" key="1">
    <source>
        <dbReference type="SAM" id="Phobius"/>
    </source>
</evidence>
<organism evidence="4 5">
    <name type="scientific">Candidatus Spechtbacteria bacterium RIFCSPLOWO2_02_FULL_38_8</name>
    <dbReference type="NCBI Taxonomy" id="1802164"/>
    <lineage>
        <taxon>Bacteria</taxon>
        <taxon>Candidatus Spechtiibacteriota</taxon>
    </lineage>
</organism>
<protein>
    <recommendedName>
        <fullName evidence="6">Helicase HerA central domain-containing protein</fullName>
    </recommendedName>
</protein>
<dbReference type="Proteomes" id="UP000178509">
    <property type="component" value="Unassembled WGS sequence"/>
</dbReference>